<comment type="similarity">
    <text evidence="3">Belongs to the aldehyde dehydrogenase family.</text>
</comment>
<protein>
    <submittedName>
        <fullName evidence="5">NAD-dependent succinate-semialdehyde dehydrogenase</fullName>
        <ecNumber evidence="5">1.2.1.-</ecNumber>
    </submittedName>
</protein>
<dbReference type="RefSeq" id="WP_317570625.1">
    <property type="nucleotide sequence ID" value="NZ_JAWLKA010000022.1"/>
</dbReference>
<dbReference type="Pfam" id="PF00171">
    <property type="entry name" value="Aldedh"/>
    <property type="match status" value="1"/>
</dbReference>
<evidence type="ECO:0000259" key="4">
    <source>
        <dbReference type="Pfam" id="PF00171"/>
    </source>
</evidence>
<dbReference type="Gene3D" id="3.40.309.10">
    <property type="entry name" value="Aldehyde Dehydrogenase, Chain A, domain 2"/>
    <property type="match status" value="1"/>
</dbReference>
<dbReference type="CDD" id="cd07103">
    <property type="entry name" value="ALDH_F5_SSADH_GabD"/>
    <property type="match status" value="1"/>
</dbReference>
<evidence type="ECO:0000313" key="5">
    <source>
        <dbReference type="EMBL" id="MDV6284948.1"/>
    </source>
</evidence>
<evidence type="ECO:0000256" key="2">
    <source>
        <dbReference type="PROSITE-ProRule" id="PRU10007"/>
    </source>
</evidence>
<dbReference type="Proteomes" id="UP001185737">
    <property type="component" value="Unassembled WGS sequence"/>
</dbReference>
<dbReference type="PROSITE" id="PS00687">
    <property type="entry name" value="ALDEHYDE_DEHYDR_GLU"/>
    <property type="match status" value="1"/>
</dbReference>
<comment type="caution">
    <text evidence="5">The sequence shown here is derived from an EMBL/GenBank/DDBJ whole genome shotgun (WGS) entry which is preliminary data.</text>
</comment>
<feature type="active site" evidence="2">
    <location>
        <position position="265"/>
    </location>
</feature>
<dbReference type="PANTHER" id="PTHR43353:SF5">
    <property type="entry name" value="SUCCINATE-SEMIALDEHYDE DEHYDROGENASE, MITOCHONDRIAL"/>
    <property type="match status" value="1"/>
</dbReference>
<organism evidence="5 6">
    <name type="scientific">Rhodococcus jostii</name>
    <dbReference type="NCBI Taxonomy" id="132919"/>
    <lineage>
        <taxon>Bacteria</taxon>
        <taxon>Bacillati</taxon>
        <taxon>Actinomycetota</taxon>
        <taxon>Actinomycetes</taxon>
        <taxon>Mycobacteriales</taxon>
        <taxon>Nocardiaceae</taxon>
        <taxon>Rhodococcus</taxon>
    </lineage>
</organism>
<dbReference type="SUPFAM" id="SSF53720">
    <property type="entry name" value="ALDH-like"/>
    <property type="match status" value="1"/>
</dbReference>
<dbReference type="InterPro" id="IPR029510">
    <property type="entry name" value="Ald_DH_CS_GLU"/>
</dbReference>
<dbReference type="Gene3D" id="3.40.605.10">
    <property type="entry name" value="Aldehyde Dehydrogenase, Chain A, domain 1"/>
    <property type="match status" value="1"/>
</dbReference>
<evidence type="ECO:0000256" key="1">
    <source>
        <dbReference type="ARBA" id="ARBA00023002"/>
    </source>
</evidence>
<dbReference type="InterPro" id="IPR016162">
    <property type="entry name" value="Ald_DH_N"/>
</dbReference>
<feature type="domain" description="Aldehyde dehydrogenase" evidence="4">
    <location>
        <begin position="35"/>
        <end position="488"/>
    </location>
</feature>
<name>A0ABU4CNX2_RHOJO</name>
<sequence>MTTALLSKLDLDDLVAGLPTKLLIGGRDADSAHRATFGVRNPATGETFIDVADATETDAVSALDAAAAAQQSWSATPARERSVILRRAWELVVGRGEELALLMSLEMGKPLAESRSEVAYGAEFLRWFSEEATRIHGRYTHAPAGNGRILVTKQAVGPVLAITPWNFPLAMGTRKIAPALAAGCTMIVKPAEDTPLTLMVLGRIFVEAGLPGGVLSVLPTSNAAAISGALMADARLRKVTFTGSTAVGKRLIAQSADLVLRTSMELGGNAPFIVFDDADIDDAVQGALAAKMRNGGQACTAANRILVANAVRAEFTTKLTERISALAVGPGYEDGTRLGPLINERQLGAVAALVDDAVIHGATVLTGGHALGGAGYFYAPTVLTDIPSGARLLREEIFGPVAAITGFDTEDQAIASANDTEYGLAAYVYTRDVNRALRVSEALEAGLVGVNRGVVSDAAAPFGGLKQSGLGREGGPEGIEEYIETKYIALANP</sequence>
<reference evidence="5 6" key="1">
    <citation type="submission" date="2023-10" db="EMBL/GenBank/DDBJ databases">
        <title>Development of a sustainable strategy for remediation of hydrocarbon-contaminated territories based on the waste exchange concept.</title>
        <authorList>
            <person name="Krivoruchko A."/>
        </authorList>
    </citation>
    <scope>NUCLEOTIDE SEQUENCE [LARGE SCALE GENOMIC DNA]</scope>
    <source>
        <strain evidence="5 6">IEGM 60</strain>
    </source>
</reference>
<dbReference type="EC" id="1.2.1.-" evidence="5"/>
<proteinExistence type="inferred from homology"/>
<evidence type="ECO:0000256" key="3">
    <source>
        <dbReference type="RuleBase" id="RU003345"/>
    </source>
</evidence>
<dbReference type="InterPro" id="IPR015590">
    <property type="entry name" value="Aldehyde_DH_dom"/>
</dbReference>
<gene>
    <name evidence="5" type="ORF">R3Q59_31175</name>
</gene>
<evidence type="ECO:0000313" key="6">
    <source>
        <dbReference type="Proteomes" id="UP001185737"/>
    </source>
</evidence>
<dbReference type="GO" id="GO:0016491">
    <property type="term" value="F:oxidoreductase activity"/>
    <property type="evidence" value="ECO:0007669"/>
    <property type="project" value="UniProtKB-KW"/>
</dbReference>
<dbReference type="InterPro" id="IPR016163">
    <property type="entry name" value="Ald_DH_C"/>
</dbReference>
<accession>A0ABU4CNX2</accession>
<dbReference type="EMBL" id="JAWLKA010000022">
    <property type="protein sequence ID" value="MDV6284948.1"/>
    <property type="molecule type" value="Genomic_DNA"/>
</dbReference>
<dbReference type="InterPro" id="IPR050740">
    <property type="entry name" value="Aldehyde_DH_Superfamily"/>
</dbReference>
<keyword evidence="1 3" id="KW-0560">Oxidoreductase</keyword>
<keyword evidence="6" id="KW-1185">Reference proteome</keyword>
<dbReference type="InterPro" id="IPR016161">
    <property type="entry name" value="Ald_DH/histidinol_DH"/>
</dbReference>
<dbReference type="PANTHER" id="PTHR43353">
    <property type="entry name" value="SUCCINATE-SEMIALDEHYDE DEHYDROGENASE, MITOCHONDRIAL"/>
    <property type="match status" value="1"/>
</dbReference>